<evidence type="ECO:0000256" key="3">
    <source>
        <dbReference type="ARBA" id="ARBA00024227"/>
    </source>
</evidence>
<evidence type="ECO:0000313" key="6">
    <source>
        <dbReference type="EMBL" id="QQB13142.1"/>
    </source>
</evidence>
<evidence type="ECO:0000256" key="1">
    <source>
        <dbReference type="ARBA" id="ARBA00022598"/>
    </source>
</evidence>
<dbReference type="PANTHER" id="PTHR12835">
    <property type="entry name" value="BIOTIN PROTEIN LIGASE"/>
    <property type="match status" value="1"/>
</dbReference>
<proteinExistence type="predicted"/>
<evidence type="ECO:0000256" key="4">
    <source>
        <dbReference type="SAM" id="MobiDB-lite"/>
    </source>
</evidence>
<feature type="domain" description="BPL/LPL catalytic" evidence="5">
    <location>
        <begin position="36"/>
        <end position="225"/>
    </location>
</feature>
<protein>
    <recommendedName>
        <fullName evidence="3">biotin--[biotin carboxyl-carrier protein] ligase</fullName>
        <ecNumber evidence="3">6.3.4.15</ecNumber>
    </recommendedName>
</protein>
<dbReference type="PROSITE" id="PS51733">
    <property type="entry name" value="BPL_LPL_CATALYTIC"/>
    <property type="match status" value="1"/>
</dbReference>
<dbReference type="SUPFAM" id="SSF55681">
    <property type="entry name" value="Class II aaRS and biotin synthetases"/>
    <property type="match status" value="1"/>
</dbReference>
<keyword evidence="2" id="KW-0092">Biotin</keyword>
<dbReference type="GO" id="GO:0004077">
    <property type="term" value="F:biotin--[biotin carboxyl-carrier protein] ligase activity"/>
    <property type="evidence" value="ECO:0007669"/>
    <property type="project" value="UniProtKB-EC"/>
</dbReference>
<dbReference type="Gene3D" id="2.30.30.100">
    <property type="match status" value="1"/>
</dbReference>
<dbReference type="InterPro" id="IPR003142">
    <property type="entry name" value="BPL_C"/>
</dbReference>
<dbReference type="InterPro" id="IPR045864">
    <property type="entry name" value="aa-tRNA-synth_II/BPL/LPL"/>
</dbReference>
<dbReference type="InterPro" id="IPR004143">
    <property type="entry name" value="BPL_LPL_catalytic"/>
</dbReference>
<evidence type="ECO:0000313" key="7">
    <source>
        <dbReference type="Proteomes" id="UP000595374"/>
    </source>
</evidence>
<evidence type="ECO:0000259" key="5">
    <source>
        <dbReference type="PROSITE" id="PS51733"/>
    </source>
</evidence>
<evidence type="ECO:0000256" key="2">
    <source>
        <dbReference type="ARBA" id="ARBA00023267"/>
    </source>
</evidence>
<dbReference type="Proteomes" id="UP000595374">
    <property type="component" value="Chromosome"/>
</dbReference>
<dbReference type="Gene3D" id="3.30.930.10">
    <property type="entry name" value="Bira Bifunctional Protein, Domain 2"/>
    <property type="match status" value="1"/>
</dbReference>
<feature type="region of interest" description="Disordered" evidence="4">
    <location>
        <begin position="292"/>
        <end position="337"/>
    </location>
</feature>
<dbReference type="AlphaFoldDB" id="A0A7T3ZWU8"/>
<sequence>MTSQHAPFLVDVESLRARAEAIGIDLPLVIWDESCPSTNDALAALVHHPAEATASSGVVRGLAGDAPAAELAELTILGTDFQSAGHGRLGRTWTVPPRRSLTFSILLAPTTPVRTWGWIPLITGEAVRAAIAEAGVPAVLKWPNDVLTAEGRKLCGILARIETTPEGPRIVLGMGTNTRLEPADLPREDASSLAIELGVAGSEIDHERLLLSILGTLVPGLRELAEYGEDFGRSPFAARVRAGMVTLGTRVKVERPDGSFLVGEATGLDATGDLVIDDAVSVSAGDVHHLRPAAPAEGAGSASGNGSDGGAGSDAGAASASDSAASATPPDSGTTQR</sequence>
<dbReference type="NCBIfam" id="TIGR00121">
    <property type="entry name" value="birA_ligase"/>
    <property type="match status" value="1"/>
</dbReference>
<keyword evidence="1 6" id="KW-0436">Ligase</keyword>
<dbReference type="Pfam" id="PF03099">
    <property type="entry name" value="BPL_LplA_LipB"/>
    <property type="match status" value="1"/>
</dbReference>
<gene>
    <name evidence="6" type="ORF">I6H47_09755</name>
</gene>
<dbReference type="InterPro" id="IPR004408">
    <property type="entry name" value="Biotin_CoA_COase_ligase"/>
</dbReference>
<reference evidence="6 7" key="1">
    <citation type="submission" date="2020-12" db="EMBL/GenBank/DDBJ databases">
        <title>FDA dAtabase for Regulatory Grade micrObial Sequences (FDA-ARGOS): Supporting development and validation of Infectious Disease Dx tests.</title>
        <authorList>
            <person name="Sproer C."/>
            <person name="Gronow S."/>
            <person name="Severitt S."/>
            <person name="Schroder I."/>
            <person name="Tallon L."/>
            <person name="Sadzewicz L."/>
            <person name="Zhao X."/>
            <person name="Boylan J."/>
            <person name="Ott S."/>
            <person name="Bowen H."/>
            <person name="Vavikolanu K."/>
            <person name="Mehta A."/>
            <person name="Aluvathingal J."/>
            <person name="Nadendla S."/>
            <person name="Lowell S."/>
            <person name="Myers T."/>
            <person name="Yan Y."/>
            <person name="Sichtig H."/>
        </authorList>
    </citation>
    <scope>NUCLEOTIDE SEQUENCE [LARGE SCALE GENOMIC DNA]</scope>
    <source>
        <strain evidence="6 7">FDAARGOS_990</strain>
    </source>
</reference>
<name>A0A7T3ZWU8_9MICO</name>
<dbReference type="RefSeq" id="WP_198498367.1">
    <property type="nucleotide sequence ID" value="NZ_CP065989.1"/>
</dbReference>
<dbReference type="GO" id="GO:0005737">
    <property type="term" value="C:cytoplasm"/>
    <property type="evidence" value="ECO:0007669"/>
    <property type="project" value="TreeGrafter"/>
</dbReference>
<feature type="compositionally biased region" description="Gly residues" evidence="4">
    <location>
        <begin position="301"/>
        <end position="313"/>
    </location>
</feature>
<organism evidence="6 7">
    <name type="scientific">Brevibacterium casei</name>
    <dbReference type="NCBI Taxonomy" id="33889"/>
    <lineage>
        <taxon>Bacteria</taxon>
        <taxon>Bacillati</taxon>
        <taxon>Actinomycetota</taxon>
        <taxon>Actinomycetes</taxon>
        <taxon>Micrococcales</taxon>
        <taxon>Brevibacteriaceae</taxon>
        <taxon>Brevibacterium</taxon>
    </lineage>
</organism>
<dbReference type="EC" id="6.3.4.15" evidence="3"/>
<feature type="compositionally biased region" description="Low complexity" evidence="4">
    <location>
        <begin position="314"/>
        <end position="337"/>
    </location>
</feature>
<dbReference type="EMBL" id="CP065989">
    <property type="protein sequence ID" value="QQB13142.1"/>
    <property type="molecule type" value="Genomic_DNA"/>
</dbReference>
<accession>A0A7T3ZWU8</accession>
<dbReference type="Pfam" id="PF02237">
    <property type="entry name" value="BPL_C"/>
    <property type="match status" value="1"/>
</dbReference>
<dbReference type="CDD" id="cd16442">
    <property type="entry name" value="BPL"/>
    <property type="match status" value="1"/>
</dbReference>
<dbReference type="PANTHER" id="PTHR12835:SF5">
    <property type="entry name" value="BIOTIN--PROTEIN LIGASE"/>
    <property type="match status" value="1"/>
</dbReference>